<accession>A0A6H1ZY72</accession>
<dbReference type="EMBL" id="MT144375">
    <property type="protein sequence ID" value="QJA52876.1"/>
    <property type="molecule type" value="Genomic_DNA"/>
</dbReference>
<organism evidence="1">
    <name type="scientific">viral metagenome</name>
    <dbReference type="NCBI Taxonomy" id="1070528"/>
    <lineage>
        <taxon>unclassified sequences</taxon>
        <taxon>metagenomes</taxon>
        <taxon>organismal metagenomes</taxon>
    </lineage>
</organism>
<reference evidence="1" key="1">
    <citation type="submission" date="2020-03" db="EMBL/GenBank/DDBJ databases">
        <title>The deep terrestrial virosphere.</title>
        <authorList>
            <person name="Holmfeldt K."/>
            <person name="Nilsson E."/>
            <person name="Simone D."/>
            <person name="Lopez-Fernandez M."/>
            <person name="Wu X."/>
            <person name="de Brujin I."/>
            <person name="Lundin D."/>
            <person name="Andersson A."/>
            <person name="Bertilsson S."/>
            <person name="Dopson M."/>
        </authorList>
    </citation>
    <scope>NUCLEOTIDE SEQUENCE</scope>
    <source>
        <strain evidence="1">TM448A03057</strain>
    </source>
</reference>
<evidence type="ECO:0000313" key="1">
    <source>
        <dbReference type="EMBL" id="QJA52876.1"/>
    </source>
</evidence>
<proteinExistence type="predicted"/>
<sequence length="84" mass="9226">MTNHQRLQDIAQAVAQVAGGNVSRVTFYTAPDIYEMLLEEGASKRSVFSGHGDRLDRFWVASLTIDGVEIDAFSETVALQVVEP</sequence>
<name>A0A6H1ZY72_9ZZZZ</name>
<gene>
    <name evidence="1" type="ORF">TM448A03057_0007</name>
</gene>
<dbReference type="AlphaFoldDB" id="A0A6H1ZY72"/>
<protein>
    <submittedName>
        <fullName evidence="1">Uncharacterized protein</fullName>
    </submittedName>
</protein>